<name>A0A2A4AGY2_9CORY</name>
<dbReference type="InterPro" id="IPR022521">
    <property type="entry name" value="Rv3660c"/>
</dbReference>
<proteinExistence type="predicted"/>
<dbReference type="Pfam" id="PF26563">
    <property type="entry name" value="Rv3660c_N"/>
    <property type="match status" value="1"/>
</dbReference>
<dbReference type="AlphaFoldDB" id="A0A2A4AGY2"/>
<dbReference type="InterPro" id="IPR059050">
    <property type="entry name" value="Rv3660c_N"/>
</dbReference>
<reference evidence="2 3" key="1">
    <citation type="submission" date="2017-09" db="EMBL/GenBank/DDBJ databases">
        <title>Draft Genome Sequence of Corynebacterium accolens AH4003.</title>
        <authorList>
            <person name="Chen Y."/>
            <person name="Oosthuysen W.F."/>
            <person name="Kelley S."/>
            <person name="Horswill A."/>
        </authorList>
    </citation>
    <scope>NUCLEOTIDE SEQUENCE [LARGE SCALE GENOMIC DNA]</scope>
    <source>
        <strain evidence="2 3">AH4003</strain>
    </source>
</reference>
<dbReference type="Gene3D" id="3.40.50.300">
    <property type="entry name" value="P-loop containing nucleotide triphosphate hydrolases"/>
    <property type="match status" value="1"/>
</dbReference>
<accession>A0A2A4AGY2</accession>
<dbReference type="InterPro" id="IPR027417">
    <property type="entry name" value="P-loop_NTPase"/>
</dbReference>
<gene>
    <name evidence="2" type="ORF">COM45_12320</name>
</gene>
<dbReference type="NCBIfam" id="TIGR03815">
    <property type="entry name" value="CpaE_hom_Actino"/>
    <property type="match status" value="1"/>
</dbReference>
<sequence length="341" mass="35340">MSSYDASIAIAVGDSALRVEVIAAAAATSAQVTAVEDPRDFARYLPKATVIVADKLTAELVASHSRAPVLFVAADPGPIDYEAAMKCRSAEAFIIPAESKQLLSALSDRVRPQQTSSNNFALAIVGAAGGVGTSTFAYAVASVAGAGLLIDATSYSGGLDLLAGIEEEPGARWPDLAAGSGSVNAVDLHRALPRVGELGILAAARSGYAGQPSIKPARRETIFQAAAMHPAGAVFDCSPLEIPQACEHVVILTAAEVRPTAACAKLVAELEAKQQKCSVVVRYRQWSGLSKEDIAKIVHRDPIAEIPTLRGLTKAADTGGLRRLPRGLRVAAENVVSEALA</sequence>
<protein>
    <submittedName>
        <fullName evidence="2">Septum formation initiator</fullName>
    </submittedName>
</protein>
<feature type="domain" description="Rv3660c-like CheY-like N-terminal" evidence="1">
    <location>
        <begin position="12"/>
        <end position="114"/>
    </location>
</feature>
<comment type="caution">
    <text evidence="2">The sequence shown here is derived from an EMBL/GenBank/DDBJ whole genome shotgun (WGS) entry which is preliminary data.</text>
</comment>
<organism evidence="2 3">
    <name type="scientific">Corynebacterium accolens</name>
    <dbReference type="NCBI Taxonomy" id="38284"/>
    <lineage>
        <taxon>Bacteria</taxon>
        <taxon>Bacillati</taxon>
        <taxon>Actinomycetota</taxon>
        <taxon>Actinomycetes</taxon>
        <taxon>Mycobacteriales</taxon>
        <taxon>Corynebacteriaceae</taxon>
        <taxon>Corynebacterium</taxon>
    </lineage>
</organism>
<dbReference type="SUPFAM" id="SSF52540">
    <property type="entry name" value="P-loop containing nucleoside triphosphate hydrolases"/>
    <property type="match status" value="1"/>
</dbReference>
<evidence type="ECO:0000313" key="2">
    <source>
        <dbReference type="EMBL" id="PCC81741.1"/>
    </source>
</evidence>
<dbReference type="Proteomes" id="UP000218690">
    <property type="component" value="Unassembled WGS sequence"/>
</dbReference>
<dbReference type="EMBL" id="NWBP01000038">
    <property type="protein sequence ID" value="PCC81741.1"/>
    <property type="molecule type" value="Genomic_DNA"/>
</dbReference>
<evidence type="ECO:0000259" key="1">
    <source>
        <dbReference type="Pfam" id="PF26563"/>
    </source>
</evidence>
<evidence type="ECO:0000313" key="3">
    <source>
        <dbReference type="Proteomes" id="UP000218690"/>
    </source>
</evidence>